<evidence type="ECO:0000256" key="1">
    <source>
        <dbReference type="SAM" id="MobiDB-lite"/>
    </source>
</evidence>
<sequence>MAAPPVKSQPLHNFSLSQLKWARKNPSSAASSHHHRFRRRDSPDQHHHRYPEPESDPETRPTNPKQPSPRNDAVPAAAEEENGEGKPWKLRPRKIVIKATSSAKKETVTENNDSKSNGVKSQRLLQNGGAERNGKRKVWISLSKEEIEEDVYALTGGKPNRRPRKWPRNVQKQLDNVFPGLYLVGVAADSYRVMMLWYGLRFSCCRSCLVWDCGVFV</sequence>
<dbReference type="PANTHER" id="PTHR33130:SF40">
    <property type="entry name" value="CHROMOGRANIN (DUF1639)"/>
    <property type="match status" value="1"/>
</dbReference>
<organism evidence="2 3">
    <name type="scientific">Buddleja alternifolia</name>
    <dbReference type="NCBI Taxonomy" id="168488"/>
    <lineage>
        <taxon>Eukaryota</taxon>
        <taxon>Viridiplantae</taxon>
        <taxon>Streptophyta</taxon>
        <taxon>Embryophyta</taxon>
        <taxon>Tracheophyta</taxon>
        <taxon>Spermatophyta</taxon>
        <taxon>Magnoliopsida</taxon>
        <taxon>eudicotyledons</taxon>
        <taxon>Gunneridae</taxon>
        <taxon>Pentapetalae</taxon>
        <taxon>asterids</taxon>
        <taxon>lamiids</taxon>
        <taxon>Lamiales</taxon>
        <taxon>Scrophulariaceae</taxon>
        <taxon>Buddlejeae</taxon>
        <taxon>Buddleja</taxon>
    </lineage>
</organism>
<reference evidence="2" key="1">
    <citation type="submission" date="2019-10" db="EMBL/GenBank/DDBJ databases">
        <authorList>
            <person name="Zhang R."/>
            <person name="Pan Y."/>
            <person name="Wang J."/>
            <person name="Ma R."/>
            <person name="Yu S."/>
        </authorList>
    </citation>
    <scope>NUCLEOTIDE SEQUENCE</scope>
    <source>
        <strain evidence="2">LA-IB0</strain>
        <tissue evidence="2">Leaf</tissue>
    </source>
</reference>
<dbReference type="PANTHER" id="PTHR33130">
    <property type="entry name" value="PUTATIVE (DUF1639)-RELATED"/>
    <property type="match status" value="1"/>
</dbReference>
<accession>A0AAV6W514</accession>
<feature type="compositionally biased region" description="Polar residues" evidence="1">
    <location>
        <begin position="60"/>
        <end position="69"/>
    </location>
</feature>
<dbReference type="Proteomes" id="UP000826271">
    <property type="component" value="Unassembled WGS sequence"/>
</dbReference>
<gene>
    <name evidence="2" type="ORF">BUALT_Bualt18G0106200</name>
</gene>
<dbReference type="InterPro" id="IPR012438">
    <property type="entry name" value="DUF1639"/>
</dbReference>
<dbReference type="AlphaFoldDB" id="A0AAV6W514"/>
<evidence type="ECO:0000313" key="2">
    <source>
        <dbReference type="EMBL" id="KAG8365451.1"/>
    </source>
</evidence>
<name>A0AAV6W514_9LAMI</name>
<feature type="region of interest" description="Disordered" evidence="1">
    <location>
        <begin position="1"/>
        <end position="130"/>
    </location>
</feature>
<evidence type="ECO:0000313" key="3">
    <source>
        <dbReference type="Proteomes" id="UP000826271"/>
    </source>
</evidence>
<keyword evidence="3" id="KW-1185">Reference proteome</keyword>
<dbReference type="Pfam" id="PF07797">
    <property type="entry name" value="DUF1639"/>
    <property type="match status" value="1"/>
</dbReference>
<comment type="caution">
    <text evidence="2">The sequence shown here is derived from an EMBL/GenBank/DDBJ whole genome shotgun (WGS) entry which is preliminary data.</text>
</comment>
<protein>
    <submittedName>
        <fullName evidence="2">Uncharacterized protein</fullName>
    </submittedName>
</protein>
<proteinExistence type="predicted"/>
<dbReference type="EMBL" id="WHWC01000018">
    <property type="protein sequence ID" value="KAG8365451.1"/>
    <property type="molecule type" value="Genomic_DNA"/>
</dbReference>
<feature type="compositionally biased region" description="Polar residues" evidence="1">
    <location>
        <begin position="109"/>
        <end position="125"/>
    </location>
</feature>